<dbReference type="VEuPathDB" id="TriTrypDB:BCY84_18825"/>
<dbReference type="InterPro" id="IPR016135">
    <property type="entry name" value="UBQ-conjugating_enzyme/RWD"/>
</dbReference>
<dbReference type="SUPFAM" id="SSF54495">
    <property type="entry name" value="UBC-like"/>
    <property type="match status" value="1"/>
</dbReference>
<feature type="compositionally biased region" description="Polar residues" evidence="1">
    <location>
        <begin position="300"/>
        <end position="314"/>
    </location>
</feature>
<dbReference type="VEuPathDB" id="TriTrypDB:ECC02_001135"/>
<dbReference type="Gene3D" id="3.10.110.10">
    <property type="entry name" value="Ubiquitin Conjugating Enzyme"/>
    <property type="match status" value="1"/>
</dbReference>
<evidence type="ECO:0000313" key="3">
    <source>
        <dbReference type="Proteomes" id="UP000583944"/>
    </source>
</evidence>
<evidence type="ECO:0000256" key="1">
    <source>
        <dbReference type="SAM" id="MobiDB-lite"/>
    </source>
</evidence>
<feature type="region of interest" description="Disordered" evidence="1">
    <location>
        <begin position="452"/>
        <end position="478"/>
    </location>
</feature>
<name>A0A7J6YGW0_TRYCR</name>
<dbReference type="EMBL" id="JABDHM010000005">
    <property type="protein sequence ID" value="KAF5225819.1"/>
    <property type="molecule type" value="Genomic_DNA"/>
</dbReference>
<organism evidence="2 3">
    <name type="scientific">Trypanosoma cruzi</name>
    <dbReference type="NCBI Taxonomy" id="5693"/>
    <lineage>
        <taxon>Eukaryota</taxon>
        <taxon>Discoba</taxon>
        <taxon>Euglenozoa</taxon>
        <taxon>Kinetoplastea</taxon>
        <taxon>Metakinetoplastina</taxon>
        <taxon>Trypanosomatida</taxon>
        <taxon>Trypanosomatidae</taxon>
        <taxon>Trypanosoma</taxon>
        <taxon>Schizotrypanum</taxon>
    </lineage>
</organism>
<feature type="region of interest" description="Disordered" evidence="1">
    <location>
        <begin position="58"/>
        <end position="89"/>
    </location>
</feature>
<feature type="region of interest" description="Disordered" evidence="1">
    <location>
        <begin position="106"/>
        <end position="157"/>
    </location>
</feature>
<protein>
    <submittedName>
        <fullName evidence="2">Uncharacterized protein</fullName>
    </submittedName>
</protein>
<reference evidence="2 3" key="1">
    <citation type="journal article" date="2019" name="Genome Biol. Evol.">
        <title>Nanopore Sequencing Significantly Improves Genome Assembly of the Protozoan Parasite Trypanosoma cruzi.</title>
        <authorList>
            <person name="Diaz-Viraque F."/>
            <person name="Pita S."/>
            <person name="Greif G."/>
            <person name="de Souza R.C.M."/>
            <person name="Iraola G."/>
            <person name="Robello C."/>
        </authorList>
    </citation>
    <scope>NUCLEOTIDE SEQUENCE [LARGE SCALE GENOMIC DNA]</scope>
    <source>
        <strain evidence="2 3">Berenice</strain>
    </source>
</reference>
<evidence type="ECO:0000313" key="2">
    <source>
        <dbReference type="EMBL" id="KAF5225819.1"/>
    </source>
</evidence>
<proteinExistence type="predicted"/>
<dbReference type="Proteomes" id="UP000583944">
    <property type="component" value="Unassembled WGS sequence"/>
</dbReference>
<gene>
    <name evidence="2" type="ORF">ECC02_001135</name>
</gene>
<comment type="caution">
    <text evidence="2">The sequence shown here is derived from an EMBL/GenBank/DDBJ whole genome shotgun (WGS) entry which is preliminary data.</text>
</comment>
<accession>A0A7J6YGW0</accession>
<sequence>MEKEVVFSKRIQQLCRRIDRARPVFEQHASGELRVLSEAQSRQVEMYPLWLEDLEHLRQGRPPPLRPSKMPNASIKAPDGATSQEELPARDTAVVVGIESRNELELADDVAAQRSEEGPATVEKNGNEEEEEMDERSSSQQQSRCTETNKKGNAKKQVAANGFVGNFESEKERVVEHLRSLPSAARETFICKYLRKINDADELRIVKKRFESANNLRQKMISGDVSSPSKSQLEIIKGLPELRRTLSSLKRHAKMEERRAMKFFLQHLEEIKEEEEWRKQPASIVLLENEDEKRDDENGVTETSANGETAPDNSTVEEITETHLEMQLPIVNTLAAEQTDSAIKQEGNFALIRRGVVDSTGNGNSTPVQTEVKLEGEANIDSSLSGHTSLCGNNAVRGMVVSPRATHEVGPSSTGDRERERIYNPSVDCSNFNFSKNGLRPEIKTLHFNQVNEKEEQEQQQQKQRENDGKNSAGLIRSDDESAFLGTDQKTREVAKQKVLEMPSHITREELGFIQLHIPIFYRYKASEGREQSAHTEELAPRTAAVLRRVEKELQYILQHPIPHVTVINSQLRLEKGKCSHAKIEAESDSITLARWNVYLSPSDGPLAGQLLHIVVDFSQHYPFVPPLIYSTLFLPLTTMMVSESGQPNTIRLFSTCAPAVADDDKKLANKKCTIWCPESGMHEVFSRLPSFFDSGAFAASREVLGKELYNSSVAEARLACGKSAVEFLMGNGKVKAPTPTTIEMVNGPFLVYAPAAWDARGEKKKYGNPKIKGKKGAFGSETVQYYEDGDRGVIQGPFRGCWGHLLQMQLPFARARRNQKKRSKKISRGVNGPVVTARVWARAGEVFPELELVAISDQSAISKELHWVESVLGTPRTEGPNCEKNQQPSGSSAVIAHCKVKLTALEDGKGAVVRFFVEEEEGVTRDNDENGKFLSPRCENGIQAGVTHVYLPRSCASLSPEGEGTSLSWAIVICVADGCSATVAFSVPAVGSNVEDLRNAVEAGTHVSDVALDLVAGTVSDSAERTFVRRISSCYDPASLFCVASLAAGREAGILGVLCEVIYPSSFTHSFVPENVVVFPRLILSENAFDAHFLCGMKKLFFTSSPFSPCTFFLPLTARHETLPQAVQNRLKLSLTQVQRNPDASTAYVPPFKEKWALRFFVLALRSLGEQAKDVHDAGEAKDETRESFLHSVYKRTAYSFTQLVKGEAGLQKLCHFIAAGDFPLDRPSATRTSHKRDAEELEALEWLLASWSIRTGLVASEAENNSNTNFIATSATTSKNTILQPTREDWHATTNKLMASLNESKKKDLLSQIQLHANFLYAATSK</sequence>
<feature type="region of interest" description="Disordered" evidence="1">
    <location>
        <begin position="288"/>
        <end position="314"/>
    </location>
</feature>